<evidence type="ECO:0000313" key="3">
    <source>
        <dbReference type="EMBL" id="AKB29236.1"/>
    </source>
</evidence>
<dbReference type="Proteomes" id="UP000033111">
    <property type="component" value="Chromosome"/>
</dbReference>
<dbReference type="SUPFAM" id="SSF51161">
    <property type="entry name" value="Trimeric LpxA-like enzymes"/>
    <property type="match status" value="1"/>
</dbReference>
<dbReference type="PATRIC" id="fig|1434120.4.peg.3301"/>
<dbReference type="InterPro" id="IPR054954">
    <property type="entry name" value="carb_anhyd"/>
</dbReference>
<evidence type="ECO:0000313" key="4">
    <source>
        <dbReference type="Proteomes" id="UP000033111"/>
    </source>
</evidence>
<feature type="region of interest" description="Disordered" evidence="2">
    <location>
        <begin position="24"/>
        <end position="63"/>
    </location>
</feature>
<dbReference type="RefSeq" id="WP_052721653.1">
    <property type="nucleotide sequence ID" value="NZ_CP009506.1"/>
</dbReference>
<dbReference type="GO" id="GO:0004089">
    <property type="term" value="F:carbonate dehydratase activity"/>
    <property type="evidence" value="ECO:0007669"/>
    <property type="project" value="UniProtKB-EC"/>
</dbReference>
<accession>A0A0E3L8W6</accession>
<dbReference type="NCBIfam" id="NF040597">
    <property type="entry name" value="carb_anhyd"/>
    <property type="match status" value="1"/>
</dbReference>
<dbReference type="GeneID" id="24861400"/>
<dbReference type="HOGENOM" id="CLU_064827_3_0_2"/>
<dbReference type="PANTHER" id="PTHR43360:SF1">
    <property type="entry name" value="CARBOXYSOME ASSEMBLY PROTEIN CCMM"/>
    <property type="match status" value="1"/>
</dbReference>
<dbReference type="OrthoDB" id="10940at2157"/>
<gene>
    <name evidence="3" type="ORF">MSSIT_2517</name>
</gene>
<dbReference type="EC" id="4.2.1.1" evidence="3"/>
<proteinExistence type="inferred from homology"/>
<dbReference type="EMBL" id="CP009506">
    <property type="protein sequence ID" value="AKB29236.1"/>
    <property type="molecule type" value="Genomic_DNA"/>
</dbReference>
<keyword evidence="4" id="KW-1185">Reference proteome</keyword>
<name>A0A0E3L8W6_9EURY</name>
<dbReference type="CDD" id="cd00710">
    <property type="entry name" value="LbH_gamma_CA"/>
    <property type="match status" value="1"/>
</dbReference>
<keyword evidence="3" id="KW-0456">Lyase</keyword>
<reference evidence="3 4" key="1">
    <citation type="submission" date="2014-07" db="EMBL/GenBank/DDBJ databases">
        <title>Methanogenic archaea and the global carbon cycle.</title>
        <authorList>
            <person name="Henriksen J.R."/>
            <person name="Luke J."/>
            <person name="Reinhart S."/>
            <person name="Benedict M.N."/>
            <person name="Youngblut N.D."/>
            <person name="Metcalf M.E."/>
            <person name="Whitaker R.J."/>
            <person name="Metcalf W.W."/>
        </authorList>
    </citation>
    <scope>NUCLEOTIDE SEQUENCE [LARGE SCALE GENOMIC DNA]</scope>
    <source>
        <strain evidence="3 4">T4/M</strain>
    </source>
</reference>
<dbReference type="PROSITE" id="PS51257">
    <property type="entry name" value="PROKAR_LIPOPROTEIN"/>
    <property type="match status" value="1"/>
</dbReference>
<comment type="similarity">
    <text evidence="1">Belongs to the gamma-class carbonic anhydrase family.</text>
</comment>
<evidence type="ECO:0000256" key="2">
    <source>
        <dbReference type="SAM" id="MobiDB-lite"/>
    </source>
</evidence>
<dbReference type="PANTHER" id="PTHR43360">
    <property type="entry name" value="CARBON DIOXIDE CONCENTRATING MECHANISM PROTEIN CCMM"/>
    <property type="match status" value="1"/>
</dbReference>
<dbReference type="InterPro" id="IPR052265">
    <property type="entry name" value="Gamma-CA"/>
</dbReference>
<sequence>MKINRIFLVFLLSLALTLAGSGCVSQGEGAEEDESVDEESADTEVESEVSNIRANPVTPWNPEPTEPVIDPTAYIHPQAAVIGDVTIGASVMVSPMTSVRSDEGTPIFVGDETNIQDGVVLHALETVDEEGEPVESNLVEVDGEKYAVYVGERVSLAHQAQIHGPAYVGNDTFIGMQAIVFKANVGDNCVLEPKSGAIGVTIPDGRYIPAGTVVTSQAEADELPEVTDDYGYKHTNEAVVYVNVNLAAGYNA</sequence>
<evidence type="ECO:0000256" key="1">
    <source>
        <dbReference type="ARBA" id="ARBA00023595"/>
    </source>
</evidence>
<dbReference type="Gene3D" id="2.160.10.10">
    <property type="entry name" value="Hexapeptide repeat proteins"/>
    <property type="match status" value="1"/>
</dbReference>
<dbReference type="KEGG" id="msw:MSSIT_2517"/>
<dbReference type="AlphaFoldDB" id="A0A0E3L8W6"/>
<dbReference type="InterPro" id="IPR011004">
    <property type="entry name" value="Trimer_LpxA-like_sf"/>
</dbReference>
<feature type="compositionally biased region" description="Acidic residues" evidence="2">
    <location>
        <begin position="29"/>
        <end position="47"/>
    </location>
</feature>
<dbReference type="InterPro" id="IPR047223">
    <property type="entry name" value="CA_gamma_LbH"/>
</dbReference>
<protein>
    <submittedName>
        <fullName evidence="3">Carbonic anhydrase</fullName>
        <ecNumber evidence="3">4.2.1.1</ecNumber>
    </submittedName>
</protein>
<organism evidence="3 4">
    <name type="scientific">Methanosarcina siciliae T4/M</name>
    <dbReference type="NCBI Taxonomy" id="1434120"/>
    <lineage>
        <taxon>Archaea</taxon>
        <taxon>Methanobacteriati</taxon>
        <taxon>Methanobacteriota</taxon>
        <taxon>Stenosarchaea group</taxon>
        <taxon>Methanomicrobia</taxon>
        <taxon>Methanosarcinales</taxon>
        <taxon>Methanosarcinaceae</taxon>
        <taxon>Methanosarcina</taxon>
    </lineage>
</organism>